<proteinExistence type="predicted"/>
<comment type="caution">
    <text evidence="6">The sequence shown here is derived from an EMBL/GenBank/DDBJ whole genome shotgun (WGS) entry which is preliminary data.</text>
</comment>
<keyword evidence="2" id="KW-0238">DNA-binding</keyword>
<dbReference type="PROSITE" id="PS51063">
    <property type="entry name" value="HTH_CRP_2"/>
    <property type="match status" value="1"/>
</dbReference>
<dbReference type="SMART" id="SM00419">
    <property type="entry name" value="HTH_CRP"/>
    <property type="match status" value="1"/>
</dbReference>
<dbReference type="Pfam" id="PF00027">
    <property type="entry name" value="cNMP_binding"/>
    <property type="match status" value="1"/>
</dbReference>
<dbReference type="SUPFAM" id="SSF46785">
    <property type="entry name" value="Winged helix' DNA-binding domain"/>
    <property type="match status" value="1"/>
</dbReference>
<dbReference type="PROSITE" id="PS50042">
    <property type="entry name" value="CNMP_BINDING_3"/>
    <property type="match status" value="1"/>
</dbReference>
<dbReference type="CDD" id="cd00038">
    <property type="entry name" value="CAP_ED"/>
    <property type="match status" value="1"/>
</dbReference>
<keyword evidence="1" id="KW-0805">Transcription regulation</keyword>
<dbReference type="Gene3D" id="1.10.10.10">
    <property type="entry name" value="Winged helix-like DNA-binding domain superfamily/Winged helix DNA-binding domain"/>
    <property type="match status" value="1"/>
</dbReference>
<dbReference type="InterPro" id="IPR018490">
    <property type="entry name" value="cNMP-bd_dom_sf"/>
</dbReference>
<evidence type="ECO:0000259" key="4">
    <source>
        <dbReference type="PROSITE" id="PS50042"/>
    </source>
</evidence>
<evidence type="ECO:0000256" key="2">
    <source>
        <dbReference type="ARBA" id="ARBA00023125"/>
    </source>
</evidence>
<evidence type="ECO:0000256" key="3">
    <source>
        <dbReference type="ARBA" id="ARBA00023163"/>
    </source>
</evidence>
<dbReference type="Gene3D" id="2.60.120.10">
    <property type="entry name" value="Jelly Rolls"/>
    <property type="match status" value="1"/>
</dbReference>
<dbReference type="PANTHER" id="PTHR24567">
    <property type="entry name" value="CRP FAMILY TRANSCRIPTIONAL REGULATORY PROTEIN"/>
    <property type="match status" value="1"/>
</dbReference>
<dbReference type="RefSeq" id="WP_102172072.1">
    <property type="nucleotide sequence ID" value="NZ_NMQA01000073.1"/>
</dbReference>
<organism evidence="6 7">
    <name type="scientific">Fischerella thermalis CCMEE 5268</name>
    <dbReference type="NCBI Taxonomy" id="2019662"/>
    <lineage>
        <taxon>Bacteria</taxon>
        <taxon>Bacillati</taxon>
        <taxon>Cyanobacteriota</taxon>
        <taxon>Cyanophyceae</taxon>
        <taxon>Nostocales</taxon>
        <taxon>Hapalosiphonaceae</taxon>
        <taxon>Fischerella</taxon>
    </lineage>
</organism>
<evidence type="ECO:0000313" key="6">
    <source>
        <dbReference type="EMBL" id="PLZ99460.1"/>
    </source>
</evidence>
<dbReference type="SMART" id="SM00100">
    <property type="entry name" value="cNMP"/>
    <property type="match status" value="1"/>
</dbReference>
<reference evidence="6 7" key="1">
    <citation type="submission" date="2017-07" db="EMBL/GenBank/DDBJ databases">
        <title>Genomes of Fischerella (Mastigocladus) sp. strains.</title>
        <authorList>
            <person name="Miller S.R."/>
        </authorList>
    </citation>
    <scope>NUCLEOTIDE SEQUENCE [LARGE SCALE GENOMIC DNA]</scope>
    <source>
        <strain evidence="6 7">CCMEE 5268</strain>
    </source>
</reference>
<dbReference type="SUPFAM" id="SSF51206">
    <property type="entry name" value="cAMP-binding domain-like"/>
    <property type="match status" value="1"/>
</dbReference>
<evidence type="ECO:0000313" key="7">
    <source>
        <dbReference type="Proteomes" id="UP000235025"/>
    </source>
</evidence>
<sequence>MNGGNDNLEQWLHTTLLFQGLSPVQLSQILQISQVQSWAKNEIIFEQDTPATGFFVVKTGRVKVYRISPTGKEQILNIFESGDNFAEVAALDGQPFPAAAAALDHVELVFFPRSDFIRLLHTDPSIAINMLISLSKHLRHLVGVIETLSFKDVSQRLAEYLLKLSDSKIEAVGDPRQLSDTVTLDLTKTQLAATLGTIPATLSRAFNRLADEGIVTVNGLQVTILDRDRLRVLSQSEKLGDRQINQKFRYPPFPASLDLRPNTKSGF</sequence>
<dbReference type="InterPro" id="IPR000595">
    <property type="entry name" value="cNMP-bd_dom"/>
</dbReference>
<dbReference type="InterPro" id="IPR036388">
    <property type="entry name" value="WH-like_DNA-bd_sf"/>
</dbReference>
<dbReference type="EMBL" id="NMQA01000073">
    <property type="protein sequence ID" value="PLZ99460.1"/>
    <property type="molecule type" value="Genomic_DNA"/>
</dbReference>
<feature type="domain" description="HTH crp-type" evidence="5">
    <location>
        <begin position="151"/>
        <end position="228"/>
    </location>
</feature>
<dbReference type="AlphaFoldDB" id="A0A2N6KIU2"/>
<accession>A0A2N6KIU2</accession>
<dbReference type="GO" id="GO:0003677">
    <property type="term" value="F:DNA binding"/>
    <property type="evidence" value="ECO:0007669"/>
    <property type="project" value="UniProtKB-KW"/>
</dbReference>
<dbReference type="GO" id="GO:0003700">
    <property type="term" value="F:DNA-binding transcription factor activity"/>
    <property type="evidence" value="ECO:0007669"/>
    <property type="project" value="TreeGrafter"/>
</dbReference>
<dbReference type="GO" id="GO:0005829">
    <property type="term" value="C:cytosol"/>
    <property type="evidence" value="ECO:0007669"/>
    <property type="project" value="TreeGrafter"/>
</dbReference>
<dbReference type="Pfam" id="PF13545">
    <property type="entry name" value="HTH_Crp_2"/>
    <property type="match status" value="1"/>
</dbReference>
<dbReference type="InterPro" id="IPR014710">
    <property type="entry name" value="RmlC-like_jellyroll"/>
</dbReference>
<dbReference type="PANTHER" id="PTHR24567:SF74">
    <property type="entry name" value="HTH-TYPE TRANSCRIPTIONAL REGULATOR ARCR"/>
    <property type="match status" value="1"/>
</dbReference>
<dbReference type="Proteomes" id="UP000235025">
    <property type="component" value="Unassembled WGS sequence"/>
</dbReference>
<dbReference type="InterPro" id="IPR036390">
    <property type="entry name" value="WH_DNA-bd_sf"/>
</dbReference>
<feature type="domain" description="Cyclic nucleotide-binding" evidence="4">
    <location>
        <begin position="17"/>
        <end position="120"/>
    </location>
</feature>
<keyword evidence="3" id="KW-0804">Transcription</keyword>
<gene>
    <name evidence="6" type="ORF">CEN50_07185</name>
</gene>
<evidence type="ECO:0000259" key="5">
    <source>
        <dbReference type="PROSITE" id="PS51063"/>
    </source>
</evidence>
<dbReference type="InterPro" id="IPR012318">
    <property type="entry name" value="HTH_CRP"/>
</dbReference>
<evidence type="ECO:0000256" key="1">
    <source>
        <dbReference type="ARBA" id="ARBA00023015"/>
    </source>
</evidence>
<protein>
    <submittedName>
        <fullName evidence="6">Transcriptional regulator</fullName>
    </submittedName>
</protein>
<dbReference type="InterPro" id="IPR050397">
    <property type="entry name" value="Env_Response_Regulators"/>
</dbReference>
<name>A0A2N6KIU2_9CYAN</name>